<name>A0A821ZAQ6_9BILA</name>
<gene>
    <name evidence="1" type="ORF">QYT958_LOCUS35906</name>
</gene>
<evidence type="ECO:0000313" key="1">
    <source>
        <dbReference type="EMBL" id="CAF4978246.1"/>
    </source>
</evidence>
<protein>
    <submittedName>
        <fullName evidence="1">Uncharacterized protein</fullName>
    </submittedName>
</protein>
<dbReference type="Proteomes" id="UP000663848">
    <property type="component" value="Unassembled WGS sequence"/>
</dbReference>
<sequence length="39" mass="4774">MFRNKVVRHEVISIDELDQLKRNTVARPRIVEDKERLRL</sequence>
<comment type="caution">
    <text evidence="1">The sequence shown here is derived from an EMBL/GenBank/DDBJ whole genome shotgun (WGS) entry which is preliminary data.</text>
</comment>
<organism evidence="1 2">
    <name type="scientific">Rotaria socialis</name>
    <dbReference type="NCBI Taxonomy" id="392032"/>
    <lineage>
        <taxon>Eukaryota</taxon>
        <taxon>Metazoa</taxon>
        <taxon>Spiralia</taxon>
        <taxon>Gnathifera</taxon>
        <taxon>Rotifera</taxon>
        <taxon>Eurotatoria</taxon>
        <taxon>Bdelloidea</taxon>
        <taxon>Philodinida</taxon>
        <taxon>Philodinidae</taxon>
        <taxon>Rotaria</taxon>
    </lineage>
</organism>
<accession>A0A821ZAQ6</accession>
<feature type="non-terminal residue" evidence="1">
    <location>
        <position position="1"/>
    </location>
</feature>
<reference evidence="1" key="1">
    <citation type="submission" date="2021-02" db="EMBL/GenBank/DDBJ databases">
        <authorList>
            <person name="Nowell W R."/>
        </authorList>
    </citation>
    <scope>NUCLEOTIDE SEQUENCE</scope>
</reference>
<feature type="non-terminal residue" evidence="1">
    <location>
        <position position="39"/>
    </location>
</feature>
<dbReference type="AlphaFoldDB" id="A0A821ZAQ6"/>
<dbReference type="EMBL" id="CAJOBR010027821">
    <property type="protein sequence ID" value="CAF4978246.1"/>
    <property type="molecule type" value="Genomic_DNA"/>
</dbReference>
<proteinExistence type="predicted"/>
<evidence type="ECO:0000313" key="2">
    <source>
        <dbReference type="Proteomes" id="UP000663848"/>
    </source>
</evidence>